<feature type="chain" id="PRO_5045244539" description="Putative auto-transporter adhesin head GIN domain-containing protein" evidence="2">
    <location>
        <begin position="19"/>
        <end position="237"/>
    </location>
</feature>
<organism evidence="4 5">
    <name type="scientific">Flavobacterium gossypii</name>
    <dbReference type="NCBI Taxonomy" id="1646119"/>
    <lineage>
        <taxon>Bacteria</taxon>
        <taxon>Pseudomonadati</taxon>
        <taxon>Bacteroidota</taxon>
        <taxon>Flavobacteriia</taxon>
        <taxon>Flavobacteriales</taxon>
        <taxon>Flavobacteriaceae</taxon>
        <taxon>Flavobacterium</taxon>
    </lineage>
</organism>
<evidence type="ECO:0000313" key="4">
    <source>
        <dbReference type="EMBL" id="MBA9072495.1"/>
    </source>
</evidence>
<evidence type="ECO:0000256" key="1">
    <source>
        <dbReference type="SAM" id="MobiDB-lite"/>
    </source>
</evidence>
<reference evidence="4 5" key="1">
    <citation type="submission" date="2020-08" db="EMBL/GenBank/DDBJ databases">
        <title>Genomic Encyclopedia of Type Strains, Phase IV (KMG-IV): sequencing the most valuable type-strain genomes for metagenomic binning, comparative biology and taxonomic classification.</title>
        <authorList>
            <person name="Goeker M."/>
        </authorList>
    </citation>
    <scope>NUCLEOTIDE SEQUENCE [LARGE SCALE GENOMIC DNA]</scope>
    <source>
        <strain evidence="4 5">DSM 100397</strain>
    </source>
</reference>
<proteinExistence type="predicted"/>
<comment type="caution">
    <text evidence="4">The sequence shown here is derived from an EMBL/GenBank/DDBJ whole genome shotgun (WGS) entry which is preliminary data.</text>
</comment>
<dbReference type="Gene3D" id="2.160.20.120">
    <property type="match status" value="1"/>
</dbReference>
<dbReference type="Pfam" id="PF10988">
    <property type="entry name" value="DUF2807"/>
    <property type="match status" value="1"/>
</dbReference>
<dbReference type="Proteomes" id="UP000555003">
    <property type="component" value="Unassembled WGS sequence"/>
</dbReference>
<keyword evidence="2" id="KW-0732">Signal</keyword>
<dbReference type="EMBL" id="JACJIS010000001">
    <property type="protein sequence ID" value="MBA9072495.1"/>
    <property type="molecule type" value="Genomic_DNA"/>
</dbReference>
<protein>
    <recommendedName>
        <fullName evidence="3">Putative auto-transporter adhesin head GIN domain-containing protein</fullName>
    </recommendedName>
</protein>
<dbReference type="InterPro" id="IPR021255">
    <property type="entry name" value="DUF2807"/>
</dbReference>
<keyword evidence="5" id="KW-1185">Reference proteome</keyword>
<feature type="domain" description="Putative auto-transporter adhesin head GIN" evidence="3">
    <location>
        <begin position="39"/>
        <end position="217"/>
    </location>
</feature>
<sequence>MKLIVALLVSLFFASCQFTTGKSVTGSGNITTETRSVGEFKGISVNNALEVELEQADSFGVTVEADDNLQQYITTRVENGILIIETDVNNFKNVEAKRIKVKMPIISSLEASSASSIKSVNTLKTEKLLADASSAAEINIDVEADDLTCNSSSASSVNVKGKALKFKTESSSGSDIEAQGLLANDITAEASSGSTISLHPILTLNADASSGGSITYNTVPRDNLTQKADSGGSISKN</sequence>
<feature type="region of interest" description="Disordered" evidence="1">
    <location>
        <begin position="216"/>
        <end position="237"/>
    </location>
</feature>
<evidence type="ECO:0000313" key="5">
    <source>
        <dbReference type="Proteomes" id="UP000555003"/>
    </source>
</evidence>
<gene>
    <name evidence="4" type="ORF">GGR22_000621</name>
</gene>
<name>A0ABR6DLE0_9FLAO</name>
<evidence type="ECO:0000259" key="3">
    <source>
        <dbReference type="Pfam" id="PF10988"/>
    </source>
</evidence>
<dbReference type="PROSITE" id="PS51257">
    <property type="entry name" value="PROKAR_LIPOPROTEIN"/>
    <property type="match status" value="1"/>
</dbReference>
<evidence type="ECO:0000256" key="2">
    <source>
        <dbReference type="SAM" id="SignalP"/>
    </source>
</evidence>
<feature type="signal peptide" evidence="2">
    <location>
        <begin position="1"/>
        <end position="18"/>
    </location>
</feature>
<accession>A0ABR6DLE0</accession>